<name>A0ABQ7W627_SOLTU</name>
<reference evidence="1 2" key="1">
    <citation type="journal article" date="2021" name="bioRxiv">
        <title>Chromosome-scale and haplotype-resolved genome assembly of a tetraploid potato cultivar.</title>
        <authorList>
            <person name="Sun H."/>
            <person name="Jiao W.-B."/>
            <person name="Krause K."/>
            <person name="Campoy J.A."/>
            <person name="Goel M."/>
            <person name="Folz-Donahue K."/>
            <person name="Kukat C."/>
            <person name="Huettel B."/>
            <person name="Schneeberger K."/>
        </authorList>
    </citation>
    <scope>NUCLEOTIDE SEQUENCE [LARGE SCALE GENOMIC DNA]</scope>
    <source>
        <strain evidence="1">SolTubOtavaFocal</strain>
        <tissue evidence="1">Leaves</tissue>
    </source>
</reference>
<accession>A0ABQ7W627</accession>
<gene>
    <name evidence="1" type="ORF">KY290_007574</name>
</gene>
<sequence length="190" mass="22616">MDDAIWTIGVRLQAALYIIPLHMHLDVKLQTSNTKTPFRFFNVWARNEDFDSIVQRSWSGGLQGNKLRCIWHKLKELKSYFKELNDKNYTSSERIQHIRNTLRLIQLNLSKKYTDSMAQEEKELLIQLEKWTNIEESIHQQKSRAMWIKLGDSNNKYFTVMIKERRHKKQIVELNSLVGAKRVELAEIQK</sequence>
<protein>
    <submittedName>
        <fullName evidence="1">Uncharacterized protein</fullName>
    </submittedName>
</protein>
<comment type="caution">
    <text evidence="1">The sequence shown here is derived from an EMBL/GenBank/DDBJ whole genome shotgun (WGS) entry which is preliminary data.</text>
</comment>
<dbReference type="EMBL" id="JAIVGD010000003">
    <property type="protein sequence ID" value="KAH0776163.1"/>
    <property type="molecule type" value="Genomic_DNA"/>
</dbReference>
<organism evidence="1 2">
    <name type="scientific">Solanum tuberosum</name>
    <name type="common">Potato</name>
    <dbReference type="NCBI Taxonomy" id="4113"/>
    <lineage>
        <taxon>Eukaryota</taxon>
        <taxon>Viridiplantae</taxon>
        <taxon>Streptophyta</taxon>
        <taxon>Embryophyta</taxon>
        <taxon>Tracheophyta</taxon>
        <taxon>Spermatophyta</taxon>
        <taxon>Magnoliopsida</taxon>
        <taxon>eudicotyledons</taxon>
        <taxon>Gunneridae</taxon>
        <taxon>Pentapetalae</taxon>
        <taxon>asterids</taxon>
        <taxon>lamiids</taxon>
        <taxon>Solanales</taxon>
        <taxon>Solanaceae</taxon>
        <taxon>Solanoideae</taxon>
        <taxon>Solaneae</taxon>
        <taxon>Solanum</taxon>
    </lineage>
</organism>
<proteinExistence type="predicted"/>
<dbReference type="Proteomes" id="UP000826656">
    <property type="component" value="Unassembled WGS sequence"/>
</dbReference>
<evidence type="ECO:0000313" key="2">
    <source>
        <dbReference type="Proteomes" id="UP000826656"/>
    </source>
</evidence>
<keyword evidence="2" id="KW-1185">Reference proteome</keyword>
<evidence type="ECO:0000313" key="1">
    <source>
        <dbReference type="EMBL" id="KAH0776163.1"/>
    </source>
</evidence>